<protein>
    <submittedName>
        <fullName evidence="1">Uncharacterized protein</fullName>
    </submittedName>
</protein>
<reference evidence="1" key="1">
    <citation type="journal article" date="2025" name="Int. J. Syst. Evol. Microbiol.">
        <title>Inconstantimicrobium mannanitabidum sp. nov., a novel member of the family Clostridiaceae isolated from anoxic soil under the treatment of reductive soil disinfestation.</title>
        <authorList>
            <person name="Ueki A."/>
            <person name="Tonouchi A."/>
            <person name="Honma S."/>
            <person name="Kaku N."/>
            <person name="Ueki K."/>
        </authorList>
    </citation>
    <scope>NUCLEOTIDE SEQUENCE</scope>
    <source>
        <strain evidence="1">TW13</strain>
    </source>
</reference>
<accession>A0ACB5REB1</accession>
<proteinExistence type="predicted"/>
<organism evidence="1 2">
    <name type="scientific">Inconstantimicrobium mannanitabidum</name>
    <dbReference type="NCBI Taxonomy" id="1604901"/>
    <lineage>
        <taxon>Bacteria</taxon>
        <taxon>Bacillati</taxon>
        <taxon>Bacillota</taxon>
        <taxon>Clostridia</taxon>
        <taxon>Eubacteriales</taxon>
        <taxon>Clostridiaceae</taxon>
        <taxon>Inconstantimicrobium</taxon>
    </lineage>
</organism>
<evidence type="ECO:0000313" key="1">
    <source>
        <dbReference type="EMBL" id="GKX67378.1"/>
    </source>
</evidence>
<gene>
    <name evidence="1" type="ORF">rsdtw13_26360</name>
</gene>
<dbReference type="Proteomes" id="UP001058074">
    <property type="component" value="Unassembled WGS sequence"/>
</dbReference>
<comment type="caution">
    <text evidence="1">The sequence shown here is derived from an EMBL/GenBank/DDBJ whole genome shotgun (WGS) entry which is preliminary data.</text>
</comment>
<evidence type="ECO:0000313" key="2">
    <source>
        <dbReference type="Proteomes" id="UP001058074"/>
    </source>
</evidence>
<sequence length="239" mass="26687">MTTVLTKPVFEDIIDNLDESSISIIESDLNTQRLTKNTRPTNQEIIDAAKANYIEYSDFIDNNAYFTRNYCTDRDNNGRIKDLNITDWDKNPSFSLMEQIGEQTATETNTAGCEFIFPSLMIGINADAELRKGGGGGVGTLIDRARQSSEGTRFFTYYMGKVGLQINKNDNFMVGAFKDHPSVLRNLTFCGLEIVKDIGVPIKLDLFFDKNLEFLGFTSSMGGGVQEGARVFAGHFYTE</sequence>
<keyword evidence="2" id="KW-1185">Reference proteome</keyword>
<name>A0ACB5REB1_9CLOT</name>
<dbReference type="EMBL" id="BROD01000001">
    <property type="protein sequence ID" value="GKX67378.1"/>
    <property type="molecule type" value="Genomic_DNA"/>
</dbReference>